<evidence type="ECO:0000313" key="1">
    <source>
        <dbReference type="EMBL" id="MFB9810380.1"/>
    </source>
</evidence>
<dbReference type="Proteomes" id="UP001589559">
    <property type="component" value="Unassembled WGS sequence"/>
</dbReference>
<gene>
    <name evidence="1" type="ORF">ACFFN7_03220</name>
</gene>
<keyword evidence="2" id="KW-1185">Reference proteome</keyword>
<proteinExistence type="predicted"/>
<name>A0ACC6VI50_9EURY</name>
<sequence length="40" mass="4603">MSDRVIEDVDRCETDGCEEFCYPGQSHCLGCHRKRSRGRA</sequence>
<protein>
    <submittedName>
        <fullName evidence="1">Uncharacterized protein</fullName>
    </submittedName>
</protein>
<reference evidence="1" key="1">
    <citation type="submission" date="2024-09" db="EMBL/GenBank/DDBJ databases">
        <authorList>
            <person name="Sun Q."/>
            <person name="Mori K."/>
        </authorList>
    </citation>
    <scope>NUCLEOTIDE SEQUENCE</scope>
    <source>
        <strain evidence="1">JCM 19018</strain>
    </source>
</reference>
<evidence type="ECO:0000313" key="2">
    <source>
        <dbReference type="Proteomes" id="UP001589559"/>
    </source>
</evidence>
<comment type="caution">
    <text evidence="1">The sequence shown here is derived from an EMBL/GenBank/DDBJ whole genome shotgun (WGS) entry which is preliminary data.</text>
</comment>
<accession>A0ACC6VI50</accession>
<organism evidence="1 2">
    <name type="scientific">Haloarcula sebkhae</name>
    <dbReference type="NCBI Taxonomy" id="932660"/>
    <lineage>
        <taxon>Archaea</taxon>
        <taxon>Methanobacteriati</taxon>
        <taxon>Methanobacteriota</taxon>
        <taxon>Stenosarchaea group</taxon>
        <taxon>Halobacteria</taxon>
        <taxon>Halobacteriales</taxon>
        <taxon>Haloarculaceae</taxon>
        <taxon>Haloarcula</taxon>
    </lineage>
</organism>
<dbReference type="EMBL" id="JBHMAK010000001">
    <property type="protein sequence ID" value="MFB9810380.1"/>
    <property type="molecule type" value="Genomic_DNA"/>
</dbReference>